<dbReference type="SUPFAM" id="SSF69318">
    <property type="entry name" value="Integrin alpha N-terminal domain"/>
    <property type="match status" value="2"/>
</dbReference>
<dbReference type="GO" id="GO:0008305">
    <property type="term" value="C:integrin complex"/>
    <property type="evidence" value="ECO:0007669"/>
    <property type="project" value="InterPro"/>
</dbReference>
<dbReference type="PRINTS" id="PR01185">
    <property type="entry name" value="INTEGRINA"/>
</dbReference>
<evidence type="ECO:0000313" key="6">
    <source>
        <dbReference type="EMBL" id="GES01505.1"/>
    </source>
</evidence>
<evidence type="ECO:0000256" key="2">
    <source>
        <dbReference type="ARBA" id="ARBA00022737"/>
    </source>
</evidence>
<dbReference type="InterPro" id="IPR013517">
    <property type="entry name" value="FG-GAP"/>
</dbReference>
<dbReference type="GO" id="GO:0016787">
    <property type="term" value="F:hydrolase activity"/>
    <property type="evidence" value="ECO:0007669"/>
    <property type="project" value="UniProtKB-KW"/>
</dbReference>
<dbReference type="GO" id="GO:0007155">
    <property type="term" value="P:cell adhesion"/>
    <property type="evidence" value="ECO:0007669"/>
    <property type="project" value="InterPro"/>
</dbReference>
<evidence type="ECO:0008006" key="8">
    <source>
        <dbReference type="Google" id="ProtNLM"/>
    </source>
</evidence>
<dbReference type="InterPro" id="IPR000413">
    <property type="entry name" value="Integrin_alpha"/>
</dbReference>
<dbReference type="InterPro" id="IPR028994">
    <property type="entry name" value="Integrin_alpha_N"/>
</dbReference>
<keyword evidence="2" id="KW-0677">Repeat</keyword>
<dbReference type="PROSITE" id="PS51470">
    <property type="entry name" value="FG_GAP"/>
    <property type="match status" value="4"/>
</dbReference>
<comment type="caution">
    <text evidence="6">The sequence shown here is derived from an EMBL/GenBank/DDBJ whole genome shotgun (WGS) entry which is preliminary data.</text>
</comment>
<dbReference type="RefSeq" id="WP_246238710.1">
    <property type="nucleotide sequence ID" value="NZ_BAAABN010000042.1"/>
</dbReference>
<dbReference type="Proteomes" id="UP000334990">
    <property type="component" value="Unassembled WGS sequence"/>
</dbReference>
<gene>
    <name evidence="6" type="ORF">Acor_35690</name>
</gene>
<dbReference type="PANTHER" id="PTHR23221:SF7">
    <property type="entry name" value="PHOSPHATIDYLINOSITOL-GLYCAN-SPECIFIC PHOSPHOLIPASE D"/>
    <property type="match status" value="1"/>
</dbReference>
<protein>
    <recommendedName>
        <fullName evidence="8">Histidine kinase</fullName>
    </recommendedName>
</protein>
<dbReference type="InterPro" id="IPR013519">
    <property type="entry name" value="Int_alpha_beta-p"/>
</dbReference>
<reference evidence="6 7" key="1">
    <citation type="submission" date="2019-10" db="EMBL/GenBank/DDBJ databases">
        <title>Whole genome shotgun sequence of Acrocarpospora corrugata NBRC 13972.</title>
        <authorList>
            <person name="Ichikawa N."/>
            <person name="Kimura A."/>
            <person name="Kitahashi Y."/>
            <person name="Komaki H."/>
            <person name="Oguchi A."/>
        </authorList>
    </citation>
    <scope>NUCLEOTIDE SEQUENCE [LARGE SCALE GENOMIC DNA]</scope>
    <source>
        <strain evidence="6 7">NBRC 13972</strain>
    </source>
</reference>
<accession>A0A5M3VXI1</accession>
<sequence>MNALLAALLLPMLPMAPTSAAACPGVAADYNGDGRPDLAVAMPYATVGGHLRAGSVALFTGTGGGFRKGPVISQDSAGIPGEAERGDAFGSALASGDFNGDGCADLAVGASEEFVGREPVNGADGHGMVHLLYGSRTGLHHGKVLDLPEHGSDRFGAALAAGDLDGDGDDELAIGAPGYQGGGAVVIHGAKIKMIKNSGTSTDQFGAALATGDFDGDGTAELAIGAPGDNLTKKAEGSVTVLANGRRTLYSQDSPWVKGFAESWDGFGSALAAADFNGDGRDDLAIGVPGEGLSIYARAMEYGEGTVHVIYGSGGGLKTSTTEGWTQNSLVGIPRMYDRFGAALAAGDLNGDGDAELAVGIPGENAVQVLAGTKSGGLTKNHNLLIPGPKTSEFGAALTIVGGNLVVGAPMLGEITLFRGHRKIGSYPGVTKKGVRLGKGPGLYGYSLI</sequence>
<dbReference type="EMBL" id="BLAD01000051">
    <property type="protein sequence ID" value="GES01505.1"/>
    <property type="molecule type" value="Genomic_DNA"/>
</dbReference>
<evidence type="ECO:0000256" key="1">
    <source>
        <dbReference type="ARBA" id="ARBA00022729"/>
    </source>
</evidence>
<keyword evidence="7" id="KW-1185">Reference proteome</keyword>
<organism evidence="6 7">
    <name type="scientific">Acrocarpospora corrugata</name>
    <dbReference type="NCBI Taxonomy" id="35763"/>
    <lineage>
        <taxon>Bacteria</taxon>
        <taxon>Bacillati</taxon>
        <taxon>Actinomycetota</taxon>
        <taxon>Actinomycetes</taxon>
        <taxon>Streptosporangiales</taxon>
        <taxon>Streptosporangiaceae</taxon>
        <taxon>Acrocarpospora</taxon>
    </lineage>
</organism>
<keyword evidence="1 5" id="KW-0732">Signal</keyword>
<dbReference type="Pfam" id="PF01839">
    <property type="entry name" value="FG-GAP"/>
    <property type="match status" value="6"/>
</dbReference>
<evidence type="ECO:0000256" key="3">
    <source>
        <dbReference type="ARBA" id="ARBA00022801"/>
    </source>
</evidence>
<dbReference type="AlphaFoldDB" id="A0A5M3VXI1"/>
<feature type="chain" id="PRO_5038334779" description="Histidine kinase" evidence="5">
    <location>
        <begin position="21"/>
        <end position="449"/>
    </location>
</feature>
<proteinExistence type="predicted"/>
<dbReference type="SMART" id="SM00191">
    <property type="entry name" value="Int_alpha"/>
    <property type="match status" value="6"/>
</dbReference>
<keyword evidence="3" id="KW-0378">Hydrolase</keyword>
<feature type="signal peptide" evidence="5">
    <location>
        <begin position="1"/>
        <end position="20"/>
    </location>
</feature>
<evidence type="ECO:0000313" key="7">
    <source>
        <dbReference type="Proteomes" id="UP000334990"/>
    </source>
</evidence>
<evidence type="ECO:0000256" key="5">
    <source>
        <dbReference type="SAM" id="SignalP"/>
    </source>
</evidence>
<evidence type="ECO:0000256" key="4">
    <source>
        <dbReference type="ARBA" id="ARBA00023180"/>
    </source>
</evidence>
<dbReference type="PANTHER" id="PTHR23221">
    <property type="entry name" value="GLYCOSYLPHOSPHATIDYLINOSITOL PHOSPHOLIPASE D"/>
    <property type="match status" value="1"/>
</dbReference>
<dbReference type="Gene3D" id="2.130.10.130">
    <property type="entry name" value="Integrin alpha, N-terminal"/>
    <property type="match status" value="3"/>
</dbReference>
<keyword evidence="4" id="KW-0325">Glycoprotein</keyword>
<name>A0A5M3VXI1_9ACTN</name>